<keyword evidence="12" id="KW-0966">Cell projection</keyword>
<dbReference type="InParanoid" id="A7S6S2"/>
<dbReference type="Pfam" id="PF11768">
    <property type="entry name" value="Frtz"/>
    <property type="match status" value="1"/>
</dbReference>
<dbReference type="GO" id="GO:0044782">
    <property type="term" value="P:cilium organization"/>
    <property type="evidence" value="ECO:0000318"/>
    <property type="project" value="GO_Central"/>
</dbReference>
<sequence length="558" mass="63157">KRQWAEERGIAWTPRNKRPDRLRDNLKECEECLQNYSVICTRWRTLRNFQLLLSNGTLLSFLVSQNSGDLEKVLIDKSLVGKIPDHVCHAVLTDSFVIFSFKDKAKLFFVSLGKKPSLDFKKLERLSALDPKMSFAELPGPPNKKIDRRLSVNQRQEMVLVWWATQNEEAWPWSPLTGERDRSNIIIFGISGSKLEILCYCRTECDPVHVAFSFNQPHHVHTVEQSLPGSDDSSIDNCIYEYTKNKIERVTVTTIPINAPVAVQARNHAEDKLLLGCQDGTLMLYDGHRKITQMTKAAVTPHHIRWHPADAIILVCSARGEIQVFDMALAPVMIQLLSENPQPQSVLNLHTYFPDTIKLDKVSWSCEAPVSNITESSVGCHDNLVIIIDRGPLCLLRVELGVMSHGKLGCVELTSEYIKHSQGEEAVNFLNSMNWNTEGNTCFACMSLIMNYLLKLPLNPIREGLLEETLGSFYAPSRPLSDVTVLQYRDPISRLSRRFFHHLLRYKRFEKAFLLAVDIGAKDLFMDIHYLAADVGNCALAGVAKQRAIQIDSEPTSG</sequence>
<evidence type="ECO:0000256" key="2">
    <source>
        <dbReference type="ARBA" id="ARBA00004430"/>
    </source>
</evidence>
<evidence type="ECO:0000256" key="8">
    <source>
        <dbReference type="ARBA" id="ARBA00022794"/>
    </source>
</evidence>
<dbReference type="EMBL" id="DS469589">
    <property type="protein sequence ID" value="EDO40576.1"/>
    <property type="molecule type" value="Genomic_DNA"/>
</dbReference>
<dbReference type="PhylomeDB" id="A7S6S2"/>
<organism evidence="13 14">
    <name type="scientific">Nematostella vectensis</name>
    <name type="common">Starlet sea anemone</name>
    <dbReference type="NCBI Taxonomy" id="45351"/>
    <lineage>
        <taxon>Eukaryota</taxon>
        <taxon>Metazoa</taxon>
        <taxon>Cnidaria</taxon>
        <taxon>Anthozoa</taxon>
        <taxon>Hexacorallia</taxon>
        <taxon>Actiniaria</taxon>
        <taxon>Edwardsiidae</taxon>
        <taxon>Nematostella</taxon>
    </lineage>
</organism>
<keyword evidence="5" id="KW-0963">Cytoplasm</keyword>
<keyword evidence="9" id="KW-0969">Cilium</keyword>
<proteinExistence type="inferred from homology"/>
<evidence type="ECO:0000256" key="11">
    <source>
        <dbReference type="ARBA" id="ARBA00023212"/>
    </source>
</evidence>
<dbReference type="eggNOG" id="ENOG502QR8Y">
    <property type="taxonomic scope" value="Eukaryota"/>
</dbReference>
<evidence type="ECO:0000256" key="3">
    <source>
        <dbReference type="ARBA" id="ARBA00006059"/>
    </source>
</evidence>
<accession>A7S6S2</accession>
<gene>
    <name evidence="13" type="ORF">NEMVEDRAFT_v1g106779</name>
</gene>
<name>A7S6S2_NEMVE</name>
<keyword evidence="14" id="KW-1185">Reference proteome</keyword>
<dbReference type="Proteomes" id="UP000001593">
    <property type="component" value="Unassembled WGS sequence"/>
</dbReference>
<feature type="non-terminal residue" evidence="13">
    <location>
        <position position="1"/>
    </location>
</feature>
<dbReference type="PANTHER" id="PTHR13667">
    <property type="entry name" value="HOMOLOC-13"/>
    <property type="match status" value="1"/>
</dbReference>
<evidence type="ECO:0000313" key="13">
    <source>
        <dbReference type="EMBL" id="EDO40576.1"/>
    </source>
</evidence>
<dbReference type="HOGENOM" id="CLU_004917_1_0_1"/>
<protein>
    <recommendedName>
        <fullName evidence="15">WD repeat-containing and planar cell polarity effector protein fritz homolog</fullName>
    </recommendedName>
</protein>
<evidence type="ECO:0000256" key="4">
    <source>
        <dbReference type="ARBA" id="ARBA00022475"/>
    </source>
</evidence>
<keyword evidence="6" id="KW-0853">WD repeat</keyword>
<keyword evidence="8" id="KW-0970">Cilium biogenesis/degradation</keyword>
<evidence type="ECO:0000313" key="14">
    <source>
        <dbReference type="Proteomes" id="UP000001593"/>
    </source>
</evidence>
<evidence type="ECO:0000256" key="5">
    <source>
        <dbReference type="ARBA" id="ARBA00022490"/>
    </source>
</evidence>
<dbReference type="InterPro" id="IPR024511">
    <property type="entry name" value="Frtz"/>
</dbReference>
<dbReference type="OMA" id="NSMNWNT"/>
<dbReference type="STRING" id="45351.A7S6S2"/>
<dbReference type="GO" id="GO:0097541">
    <property type="term" value="C:axonemal basal plate"/>
    <property type="evidence" value="ECO:0000318"/>
    <property type="project" value="GO_Central"/>
</dbReference>
<keyword evidence="7" id="KW-0677">Repeat</keyword>
<keyword evidence="11" id="KW-0206">Cytoskeleton</keyword>
<dbReference type="PANTHER" id="PTHR13667:SF5">
    <property type="entry name" value="WD REPEAT-CONTAINING AND PLANAR CELL POLARITY EFFECTOR PROTEIN FRITZ HOMOLOG"/>
    <property type="match status" value="1"/>
</dbReference>
<dbReference type="GO" id="GO:0007399">
    <property type="term" value="P:nervous system development"/>
    <property type="evidence" value="ECO:0000318"/>
    <property type="project" value="GO_Central"/>
</dbReference>
<evidence type="ECO:0000256" key="6">
    <source>
        <dbReference type="ARBA" id="ARBA00022574"/>
    </source>
</evidence>
<evidence type="ECO:0000256" key="10">
    <source>
        <dbReference type="ARBA" id="ARBA00023136"/>
    </source>
</evidence>
<evidence type="ECO:0000256" key="1">
    <source>
        <dbReference type="ARBA" id="ARBA00004236"/>
    </source>
</evidence>
<dbReference type="AlphaFoldDB" id="A7S6S2"/>
<dbReference type="GO" id="GO:0045184">
    <property type="term" value="P:establishment of protein localization"/>
    <property type="evidence" value="ECO:0000318"/>
    <property type="project" value="GO_Central"/>
</dbReference>
<dbReference type="GO" id="GO:0005886">
    <property type="term" value="C:plasma membrane"/>
    <property type="evidence" value="ECO:0007669"/>
    <property type="project" value="UniProtKB-SubCell"/>
</dbReference>
<dbReference type="KEGG" id="nve:5512302"/>
<dbReference type="SUPFAM" id="SSF75011">
    <property type="entry name" value="3-carboxy-cis,cis-mucoante lactonizing enzyme"/>
    <property type="match status" value="1"/>
</dbReference>
<evidence type="ECO:0008006" key="15">
    <source>
        <dbReference type="Google" id="ProtNLM"/>
    </source>
</evidence>
<keyword evidence="10" id="KW-0472">Membrane</keyword>
<evidence type="ECO:0000256" key="12">
    <source>
        <dbReference type="ARBA" id="ARBA00023273"/>
    </source>
</evidence>
<evidence type="ECO:0000256" key="9">
    <source>
        <dbReference type="ARBA" id="ARBA00023069"/>
    </source>
</evidence>
<reference evidence="13 14" key="1">
    <citation type="journal article" date="2007" name="Science">
        <title>Sea anemone genome reveals ancestral eumetazoan gene repertoire and genomic organization.</title>
        <authorList>
            <person name="Putnam N.H."/>
            <person name="Srivastava M."/>
            <person name="Hellsten U."/>
            <person name="Dirks B."/>
            <person name="Chapman J."/>
            <person name="Salamov A."/>
            <person name="Terry A."/>
            <person name="Shapiro H."/>
            <person name="Lindquist E."/>
            <person name="Kapitonov V.V."/>
            <person name="Jurka J."/>
            <person name="Genikhovich G."/>
            <person name="Grigoriev I.V."/>
            <person name="Lucas S.M."/>
            <person name="Steele R.E."/>
            <person name="Finnerty J.R."/>
            <person name="Technau U."/>
            <person name="Martindale M.Q."/>
            <person name="Rokhsar D.S."/>
        </authorList>
    </citation>
    <scope>NUCLEOTIDE SEQUENCE [LARGE SCALE GENOMIC DNA]</scope>
    <source>
        <strain evidence="14">CH2 X CH6</strain>
    </source>
</reference>
<evidence type="ECO:0000256" key="7">
    <source>
        <dbReference type="ARBA" id="ARBA00022737"/>
    </source>
</evidence>
<comment type="subcellular location">
    <subcellularLocation>
        <location evidence="1">Cell membrane</location>
    </subcellularLocation>
    <subcellularLocation>
        <location evidence="2">Cytoplasm</location>
        <location evidence="2">Cytoskeleton</location>
        <location evidence="2">Cilium axoneme</location>
    </subcellularLocation>
</comment>
<comment type="similarity">
    <text evidence="3">Belongs to the WD repeat fritz family.</text>
</comment>
<keyword evidence="4" id="KW-1003">Cell membrane</keyword>